<name>A0A285TZZ7_9HYPH</name>
<evidence type="ECO:0000313" key="2">
    <source>
        <dbReference type="Proteomes" id="UP000219167"/>
    </source>
</evidence>
<organism evidence="1 2">
    <name type="scientific">Rhizobium subbaraonis</name>
    <dbReference type="NCBI Taxonomy" id="908946"/>
    <lineage>
        <taxon>Bacteria</taxon>
        <taxon>Pseudomonadati</taxon>
        <taxon>Pseudomonadota</taxon>
        <taxon>Alphaproteobacteria</taxon>
        <taxon>Hyphomicrobiales</taxon>
        <taxon>Rhizobiaceae</taxon>
        <taxon>Rhizobium/Agrobacterium group</taxon>
        <taxon>Rhizobium</taxon>
    </lineage>
</organism>
<sequence length="145" mass="15626">MTVRLRAHHLLCMLTFVGKGYSPAFVENYRQIARRLTAGEAIELVHGPDDICAPLLCGDAHCYDESVIERDRLAAAAVAQLTGRPVEAGTVLMPDEILLDRLRAAFRGEAMRSACAGCEWSDLCSRVAAEGYPGVQVGRAPAAGR</sequence>
<evidence type="ECO:0008006" key="3">
    <source>
        <dbReference type="Google" id="ProtNLM"/>
    </source>
</evidence>
<dbReference type="OrthoDB" id="6195504at2"/>
<dbReference type="InterPro" id="IPR009702">
    <property type="entry name" value="DUF1284"/>
</dbReference>
<dbReference type="EMBL" id="OBQD01000001">
    <property type="protein sequence ID" value="SOC35235.1"/>
    <property type="molecule type" value="Genomic_DNA"/>
</dbReference>
<dbReference type="Pfam" id="PF06935">
    <property type="entry name" value="DUF1284"/>
    <property type="match status" value="1"/>
</dbReference>
<protein>
    <recommendedName>
        <fullName evidence="3">DUF1284 domain-containing protein</fullName>
    </recommendedName>
</protein>
<dbReference type="AlphaFoldDB" id="A0A285TZZ7"/>
<accession>A0A285TZZ7</accession>
<gene>
    <name evidence="1" type="ORF">SAMN05892877_101252</name>
</gene>
<evidence type="ECO:0000313" key="1">
    <source>
        <dbReference type="EMBL" id="SOC35235.1"/>
    </source>
</evidence>
<dbReference type="RefSeq" id="WP_097135654.1">
    <property type="nucleotide sequence ID" value="NZ_OBQD01000001.1"/>
</dbReference>
<keyword evidence="2" id="KW-1185">Reference proteome</keyword>
<reference evidence="1 2" key="1">
    <citation type="submission" date="2017-08" db="EMBL/GenBank/DDBJ databases">
        <authorList>
            <person name="de Groot N.N."/>
        </authorList>
    </citation>
    <scope>NUCLEOTIDE SEQUENCE [LARGE SCALE GENOMIC DNA]</scope>
    <source>
        <strain evidence="1 2">JC85</strain>
    </source>
</reference>
<dbReference type="Proteomes" id="UP000219167">
    <property type="component" value="Unassembled WGS sequence"/>
</dbReference>
<proteinExistence type="predicted"/>